<comment type="caution">
    <text evidence="3">The sequence shown here is derived from an EMBL/GenBank/DDBJ whole genome shotgun (WGS) entry which is preliminary data.</text>
</comment>
<dbReference type="Gene3D" id="2.80.10.50">
    <property type="match status" value="2"/>
</dbReference>
<dbReference type="InterPro" id="IPR000772">
    <property type="entry name" value="Ricin_B_lectin"/>
</dbReference>
<dbReference type="InterPro" id="IPR011042">
    <property type="entry name" value="6-blade_b-propeller_TolB-like"/>
</dbReference>
<dbReference type="PROSITE" id="PS51318">
    <property type="entry name" value="TAT"/>
    <property type="match status" value="1"/>
</dbReference>
<gene>
    <name evidence="3" type="ORF">OJ962_30555</name>
</gene>
<dbReference type="SMART" id="SM00458">
    <property type="entry name" value="RICIN"/>
    <property type="match status" value="2"/>
</dbReference>
<dbReference type="PANTHER" id="PTHR46513:SF13">
    <property type="entry name" value="EGF-LIKE DOMAIN-CONTAINING PROTEIN"/>
    <property type="match status" value="1"/>
</dbReference>
<dbReference type="InterPro" id="IPR032485">
    <property type="entry name" value="LRP1-like_beta_prop"/>
</dbReference>
<feature type="compositionally biased region" description="Low complexity" evidence="1">
    <location>
        <begin position="439"/>
        <end position="459"/>
    </location>
</feature>
<evidence type="ECO:0000313" key="4">
    <source>
        <dbReference type="Proteomes" id="UP001147700"/>
    </source>
</evidence>
<dbReference type="SMART" id="SM00135">
    <property type="entry name" value="LY"/>
    <property type="match status" value="6"/>
</dbReference>
<dbReference type="Pfam" id="PF14200">
    <property type="entry name" value="RicinB_lectin_2"/>
    <property type="match status" value="2"/>
</dbReference>
<reference evidence="3" key="1">
    <citation type="submission" date="2022-10" db="EMBL/GenBank/DDBJ databases">
        <title>The WGS of Solirubrobacter sp. CPCC 204708.</title>
        <authorList>
            <person name="Jiang Z."/>
        </authorList>
    </citation>
    <scope>NUCLEOTIDE SEQUENCE</scope>
    <source>
        <strain evidence="3">CPCC 204708</strain>
    </source>
</reference>
<dbReference type="InterPro" id="IPR006311">
    <property type="entry name" value="TAT_signal"/>
</dbReference>
<feature type="region of interest" description="Disordered" evidence="1">
    <location>
        <begin position="436"/>
        <end position="459"/>
    </location>
</feature>
<dbReference type="InterPro" id="IPR050778">
    <property type="entry name" value="Cueball_EGF_LRP_Nidogen"/>
</dbReference>
<dbReference type="PANTHER" id="PTHR46513">
    <property type="entry name" value="VITELLOGENIN RECEPTOR-LIKE PROTEIN-RELATED-RELATED"/>
    <property type="match status" value="1"/>
</dbReference>
<protein>
    <submittedName>
        <fullName evidence="3">RICIN domain-containing protein</fullName>
    </submittedName>
</protein>
<dbReference type="InterPro" id="IPR035992">
    <property type="entry name" value="Ricin_B-like_lectins"/>
</dbReference>
<dbReference type="Pfam" id="PF16472">
    <property type="entry name" value="DUF5050"/>
    <property type="match status" value="1"/>
</dbReference>
<dbReference type="SUPFAM" id="SSF50370">
    <property type="entry name" value="Ricin B-like lectins"/>
    <property type="match status" value="2"/>
</dbReference>
<dbReference type="Gene3D" id="2.120.10.30">
    <property type="entry name" value="TolB, C-terminal domain"/>
    <property type="match status" value="2"/>
</dbReference>
<keyword evidence="4" id="KW-1185">Reference proteome</keyword>
<feature type="domain" description="Ricin B lectin" evidence="2">
    <location>
        <begin position="462"/>
        <end position="600"/>
    </location>
</feature>
<dbReference type="PROSITE" id="PS50231">
    <property type="entry name" value="RICIN_B_LECTIN"/>
    <property type="match status" value="2"/>
</dbReference>
<dbReference type="CDD" id="cd00161">
    <property type="entry name" value="beta-trefoil_Ricin-like"/>
    <property type="match status" value="2"/>
</dbReference>
<evidence type="ECO:0000313" key="3">
    <source>
        <dbReference type="EMBL" id="MDA0141873.1"/>
    </source>
</evidence>
<evidence type="ECO:0000256" key="1">
    <source>
        <dbReference type="SAM" id="MobiDB-lite"/>
    </source>
</evidence>
<name>A0ABT4RTG3_9ACTN</name>
<proteinExistence type="predicted"/>
<sequence>MTSVGTGGEGNLSRRLAGTAAALTLAVAVLASAGAASARAQLFWVNAGGSALGRANLDGSGADHRWLPVPDGSQRGVPFMRTVAVSTSHVYWSNSRVGIGRANLDGSGANSQFIPTSNAFGVAVDGTYVYWSSSGAIGRAKLDGSEVDPTFITGVAASGLAVDGTHIFWARNTNPGTIGRANLDGSGADPNFIQTDRLGVESVAVDDAHVYWTVSTAKRIGRANLDGSAVDLDFIASVGSPAAVAVDDAHLYWTTSGPNSIGRAEVDGSGGEETFIAPPTTGSFLPFGIAVKPTTEPSVPTGWQTLRFAHSEHGLTVSGASEAPGAAILQWPVSTGDYHSQWQLKLRGERGFEVVNRHSGQCLDIWSERPGALLQWPCDGGLGQRWEFETAAPDGSHRTLKNVYSGLVVNQAGATSARGGAVIQWPRTQGAANEQLSITPAPSGGPTSGPTPTPAQTSTEVPTGWVSLGFLHSGQALSVSDASAERGAPLEQRPFVVNATHSQWKLVPVDQRGFEIVNRSSGQCLDIWSEEPGALLQWPCHGGLGQRWEFDAAASGPFFSVVKNVYSGLVLNQAGATTAPGGAVFQWHQTPADNERLVIAPAPQPGRR</sequence>
<dbReference type="EMBL" id="JAPCID010000067">
    <property type="protein sequence ID" value="MDA0141873.1"/>
    <property type="molecule type" value="Genomic_DNA"/>
</dbReference>
<organism evidence="3 4">
    <name type="scientific">Solirubrobacter deserti</name>
    <dbReference type="NCBI Taxonomy" id="2282478"/>
    <lineage>
        <taxon>Bacteria</taxon>
        <taxon>Bacillati</taxon>
        <taxon>Actinomycetota</taxon>
        <taxon>Thermoleophilia</taxon>
        <taxon>Solirubrobacterales</taxon>
        <taxon>Solirubrobacteraceae</taxon>
        <taxon>Solirubrobacter</taxon>
    </lineage>
</organism>
<dbReference type="InterPro" id="IPR000033">
    <property type="entry name" value="LDLR_classB_rpt"/>
</dbReference>
<feature type="domain" description="Ricin B lectin" evidence="2">
    <location>
        <begin position="302"/>
        <end position="439"/>
    </location>
</feature>
<dbReference type="Proteomes" id="UP001147700">
    <property type="component" value="Unassembled WGS sequence"/>
</dbReference>
<dbReference type="RefSeq" id="WP_270006816.1">
    <property type="nucleotide sequence ID" value="NZ_JAPCID010000067.1"/>
</dbReference>
<accession>A0ABT4RTG3</accession>
<evidence type="ECO:0000259" key="2">
    <source>
        <dbReference type="SMART" id="SM00458"/>
    </source>
</evidence>
<dbReference type="SUPFAM" id="SSF63825">
    <property type="entry name" value="YWTD domain"/>
    <property type="match status" value="1"/>
</dbReference>